<keyword evidence="16" id="KW-1185">Reference proteome</keyword>
<dbReference type="PANTHER" id="PTHR30529:SF7">
    <property type="entry name" value="CYTOCHROME B561 BACTERIAL_NI-HYDROGENASE DOMAIN-CONTAINING PROTEIN"/>
    <property type="match status" value="1"/>
</dbReference>
<organism evidence="15 16">
    <name type="scientific">Devosia soli</name>
    <dbReference type="NCBI Taxonomy" id="361041"/>
    <lineage>
        <taxon>Bacteria</taxon>
        <taxon>Pseudomonadati</taxon>
        <taxon>Pseudomonadota</taxon>
        <taxon>Alphaproteobacteria</taxon>
        <taxon>Hyphomicrobiales</taxon>
        <taxon>Devosiaceae</taxon>
        <taxon>Devosia</taxon>
    </lineage>
</organism>
<evidence type="ECO:0000256" key="1">
    <source>
        <dbReference type="ARBA" id="ARBA00001970"/>
    </source>
</evidence>
<comment type="similarity">
    <text evidence="12">Belongs to the cytochrome b561 family.</text>
</comment>
<dbReference type="InterPro" id="IPR011577">
    <property type="entry name" value="Cyt_b561_bac/Ni-Hgenase"/>
</dbReference>
<feature type="transmembrane region" description="Helical" evidence="13">
    <location>
        <begin position="12"/>
        <end position="32"/>
    </location>
</feature>
<evidence type="ECO:0000256" key="9">
    <source>
        <dbReference type="ARBA" id="ARBA00022989"/>
    </source>
</evidence>
<feature type="domain" description="Cytochrome b561 bacterial/Ni-hydrogenase" evidence="14">
    <location>
        <begin position="10"/>
        <end position="162"/>
    </location>
</feature>
<feature type="transmembrane region" description="Helical" evidence="13">
    <location>
        <begin position="129"/>
        <end position="152"/>
    </location>
</feature>
<dbReference type="Proteomes" id="UP000033514">
    <property type="component" value="Unassembled WGS sequence"/>
</dbReference>
<evidence type="ECO:0000259" key="14">
    <source>
        <dbReference type="Pfam" id="PF01292"/>
    </source>
</evidence>
<dbReference type="GO" id="GO:0046872">
    <property type="term" value="F:metal ion binding"/>
    <property type="evidence" value="ECO:0007669"/>
    <property type="project" value="UniProtKB-KW"/>
</dbReference>
<evidence type="ECO:0000256" key="10">
    <source>
        <dbReference type="ARBA" id="ARBA00023004"/>
    </source>
</evidence>
<keyword evidence="5" id="KW-0349">Heme</keyword>
<evidence type="ECO:0000256" key="6">
    <source>
        <dbReference type="ARBA" id="ARBA00022692"/>
    </source>
</evidence>
<dbReference type="AlphaFoldDB" id="A0A0F5L7Z3"/>
<dbReference type="InterPro" id="IPR016174">
    <property type="entry name" value="Di-haem_cyt_TM"/>
</dbReference>
<dbReference type="EMBL" id="LAJG01000024">
    <property type="protein sequence ID" value="KKB77742.1"/>
    <property type="molecule type" value="Genomic_DNA"/>
</dbReference>
<dbReference type="PANTHER" id="PTHR30529">
    <property type="entry name" value="CYTOCHROME B561"/>
    <property type="match status" value="1"/>
</dbReference>
<reference evidence="15 16" key="1">
    <citation type="submission" date="2015-03" db="EMBL/GenBank/DDBJ databases">
        <authorList>
            <person name="Hassan Y.I."/>
            <person name="Lepp D."/>
            <person name="Zhou T."/>
        </authorList>
    </citation>
    <scope>NUCLEOTIDE SEQUENCE [LARGE SCALE GENOMIC DNA]</scope>
    <source>
        <strain evidence="15 16">GH2-10</strain>
    </source>
</reference>
<keyword evidence="10" id="KW-0408">Iron</keyword>
<keyword evidence="4" id="KW-1003">Cell membrane</keyword>
<dbReference type="InterPro" id="IPR052168">
    <property type="entry name" value="Cytochrome_b561_oxidase"/>
</dbReference>
<dbReference type="GO" id="GO:0022904">
    <property type="term" value="P:respiratory electron transport chain"/>
    <property type="evidence" value="ECO:0007669"/>
    <property type="project" value="InterPro"/>
</dbReference>
<evidence type="ECO:0000256" key="11">
    <source>
        <dbReference type="ARBA" id="ARBA00023136"/>
    </source>
</evidence>
<dbReference type="OrthoDB" id="8156287at2"/>
<dbReference type="GO" id="GO:0005886">
    <property type="term" value="C:plasma membrane"/>
    <property type="evidence" value="ECO:0007669"/>
    <property type="project" value="UniProtKB-SubCell"/>
</dbReference>
<keyword evidence="8" id="KW-0249">Electron transport</keyword>
<keyword evidence="11 13" id="KW-0472">Membrane</keyword>
<feature type="transmembrane region" description="Helical" evidence="13">
    <location>
        <begin position="92"/>
        <end position="117"/>
    </location>
</feature>
<dbReference type="RefSeq" id="WP_046143666.1">
    <property type="nucleotide sequence ID" value="NZ_LAJG01000024.1"/>
</dbReference>
<accession>A0A0F5L7Z3</accession>
<evidence type="ECO:0000256" key="8">
    <source>
        <dbReference type="ARBA" id="ARBA00022982"/>
    </source>
</evidence>
<evidence type="ECO:0000256" key="4">
    <source>
        <dbReference type="ARBA" id="ARBA00022475"/>
    </source>
</evidence>
<protein>
    <recommendedName>
        <fullName evidence="14">Cytochrome b561 bacterial/Ni-hydrogenase domain-containing protein</fullName>
    </recommendedName>
</protein>
<comment type="subcellular location">
    <subcellularLocation>
        <location evidence="2">Cell membrane</location>
        <topology evidence="2">Multi-pass membrane protein</topology>
    </subcellularLocation>
</comment>
<evidence type="ECO:0000256" key="3">
    <source>
        <dbReference type="ARBA" id="ARBA00022448"/>
    </source>
</evidence>
<keyword evidence="3" id="KW-0813">Transport</keyword>
<dbReference type="Pfam" id="PF01292">
    <property type="entry name" value="Ni_hydr_CYTB"/>
    <property type="match status" value="1"/>
</dbReference>
<evidence type="ECO:0000256" key="12">
    <source>
        <dbReference type="ARBA" id="ARBA00037975"/>
    </source>
</evidence>
<dbReference type="GO" id="GO:0009055">
    <property type="term" value="F:electron transfer activity"/>
    <property type="evidence" value="ECO:0007669"/>
    <property type="project" value="InterPro"/>
</dbReference>
<evidence type="ECO:0000313" key="16">
    <source>
        <dbReference type="Proteomes" id="UP000033514"/>
    </source>
</evidence>
<dbReference type="SUPFAM" id="SSF81342">
    <property type="entry name" value="Transmembrane di-heme cytochromes"/>
    <property type="match status" value="1"/>
</dbReference>
<evidence type="ECO:0000256" key="7">
    <source>
        <dbReference type="ARBA" id="ARBA00022723"/>
    </source>
</evidence>
<feature type="transmembrane region" description="Helical" evidence="13">
    <location>
        <begin position="52"/>
        <end position="72"/>
    </location>
</feature>
<keyword evidence="9 13" id="KW-1133">Transmembrane helix</keyword>
<comment type="caution">
    <text evidence="15">The sequence shown here is derived from an EMBL/GenBank/DDBJ whole genome shotgun (WGS) entry which is preliminary data.</text>
</comment>
<evidence type="ECO:0000256" key="13">
    <source>
        <dbReference type="SAM" id="Phobius"/>
    </source>
</evidence>
<dbReference type="PATRIC" id="fig|361041.3.peg.2151"/>
<keyword evidence="6 13" id="KW-0812">Transmembrane</keyword>
<evidence type="ECO:0000256" key="5">
    <source>
        <dbReference type="ARBA" id="ARBA00022617"/>
    </source>
</evidence>
<evidence type="ECO:0000313" key="15">
    <source>
        <dbReference type="EMBL" id="KKB77742.1"/>
    </source>
</evidence>
<dbReference type="GO" id="GO:0020037">
    <property type="term" value="F:heme binding"/>
    <property type="evidence" value="ECO:0007669"/>
    <property type="project" value="TreeGrafter"/>
</dbReference>
<sequence length="165" mass="17389">MSATTERAGYSRAQVIIHWAVVALILFQLLFHEGMEMAFDARMDGTGGAGNPVPHIIAGVLVLILAAIRVVIRLTRGAPPHPEGQPAALGVLANVTHGLIYVLLFALPISGLVAWFGGVEPAADAHGGLLRLALIAVVILHIAGALVQQFVLRSGVLMRMLKPES</sequence>
<name>A0A0F5L7Z3_9HYPH</name>
<keyword evidence="7" id="KW-0479">Metal-binding</keyword>
<gene>
    <name evidence="15" type="ORF">VW35_13820</name>
</gene>
<evidence type="ECO:0000256" key="2">
    <source>
        <dbReference type="ARBA" id="ARBA00004651"/>
    </source>
</evidence>
<proteinExistence type="inferred from homology"/>
<comment type="cofactor">
    <cofactor evidence="1">
        <name>heme b</name>
        <dbReference type="ChEBI" id="CHEBI:60344"/>
    </cofactor>
</comment>